<protein>
    <submittedName>
        <fullName evidence="7">Predicted membrane protein</fullName>
    </submittedName>
</protein>
<feature type="transmembrane region" description="Helical" evidence="5">
    <location>
        <begin position="6"/>
        <end position="30"/>
    </location>
</feature>
<sequence length="125" mass="14384">MLLRSLAAQIYDSFIITALFFAFTTICLLFNHGTAIAAATRWYQFCLIALFVAYYMISLRYGGQTIGMRAWRLQLISKNGNLNWQQTVRRLLLILPAYVVGLVSFHSPQQLLSQWTKTRLQVVFS</sequence>
<comment type="subcellular location">
    <subcellularLocation>
        <location evidence="1">Membrane</location>
        <topology evidence="1">Multi-pass membrane protein</topology>
    </subcellularLocation>
</comment>
<gene>
    <name evidence="7" type="ORF">LHA_2946</name>
</gene>
<feature type="transmembrane region" description="Helical" evidence="5">
    <location>
        <begin position="87"/>
        <end position="105"/>
    </location>
</feature>
<dbReference type="HOGENOM" id="CLU_1989863_0_0_6"/>
<dbReference type="Proteomes" id="UP000032803">
    <property type="component" value="Chromosome I"/>
</dbReference>
<keyword evidence="4 5" id="KW-0472">Membrane</keyword>
<evidence type="ECO:0000256" key="3">
    <source>
        <dbReference type="ARBA" id="ARBA00022989"/>
    </source>
</evidence>
<keyword evidence="3 5" id="KW-1133">Transmembrane helix</keyword>
<reference evidence="8" key="1">
    <citation type="submission" date="2014-09" db="EMBL/GenBank/DDBJ databases">
        <authorList>
            <person name="Gomez-Valero L."/>
        </authorList>
    </citation>
    <scope>NUCLEOTIDE SEQUENCE [LARGE SCALE GENOMIC DNA]</scope>
    <source>
        <strain evidence="8">ATCC35250</strain>
    </source>
</reference>
<dbReference type="RefSeq" id="WP_082060365.1">
    <property type="nucleotide sequence ID" value="NZ_LN681225.1"/>
</dbReference>
<dbReference type="AlphaFoldDB" id="A0A0A8UT70"/>
<dbReference type="InterPro" id="IPR010432">
    <property type="entry name" value="RDD"/>
</dbReference>
<organism evidence="7 8">
    <name type="scientific">Legionella hackeliae</name>
    <dbReference type="NCBI Taxonomy" id="449"/>
    <lineage>
        <taxon>Bacteria</taxon>
        <taxon>Pseudomonadati</taxon>
        <taxon>Pseudomonadota</taxon>
        <taxon>Gammaproteobacteria</taxon>
        <taxon>Legionellales</taxon>
        <taxon>Legionellaceae</taxon>
        <taxon>Legionella</taxon>
    </lineage>
</organism>
<dbReference type="Pfam" id="PF06271">
    <property type="entry name" value="RDD"/>
    <property type="match status" value="1"/>
</dbReference>
<feature type="transmembrane region" description="Helical" evidence="5">
    <location>
        <begin position="42"/>
        <end position="61"/>
    </location>
</feature>
<accession>A0A0A8UT70</accession>
<proteinExistence type="predicted"/>
<evidence type="ECO:0000256" key="5">
    <source>
        <dbReference type="SAM" id="Phobius"/>
    </source>
</evidence>
<dbReference type="GO" id="GO:0016020">
    <property type="term" value="C:membrane"/>
    <property type="evidence" value="ECO:0007669"/>
    <property type="project" value="UniProtKB-SubCell"/>
</dbReference>
<name>A0A0A8UT70_LEGHA</name>
<evidence type="ECO:0000313" key="8">
    <source>
        <dbReference type="Proteomes" id="UP000032803"/>
    </source>
</evidence>
<evidence type="ECO:0000256" key="2">
    <source>
        <dbReference type="ARBA" id="ARBA00022692"/>
    </source>
</evidence>
<dbReference type="STRING" id="449.LHA_2946"/>
<evidence type="ECO:0000259" key="6">
    <source>
        <dbReference type="Pfam" id="PF06271"/>
    </source>
</evidence>
<dbReference type="KEGG" id="lha:LHA_2946"/>
<dbReference type="OrthoDB" id="9793824at2"/>
<keyword evidence="2 5" id="KW-0812">Transmembrane</keyword>
<evidence type="ECO:0000256" key="1">
    <source>
        <dbReference type="ARBA" id="ARBA00004141"/>
    </source>
</evidence>
<dbReference type="EMBL" id="LN681225">
    <property type="protein sequence ID" value="CEK11938.1"/>
    <property type="molecule type" value="Genomic_DNA"/>
</dbReference>
<evidence type="ECO:0000256" key="4">
    <source>
        <dbReference type="ARBA" id="ARBA00023136"/>
    </source>
</evidence>
<keyword evidence="8" id="KW-1185">Reference proteome</keyword>
<evidence type="ECO:0000313" key="7">
    <source>
        <dbReference type="EMBL" id="CEK11938.1"/>
    </source>
</evidence>
<feature type="domain" description="RDD" evidence="6">
    <location>
        <begin position="6"/>
        <end position="105"/>
    </location>
</feature>